<dbReference type="AlphaFoldDB" id="A0A5P8KDB8"/>
<keyword evidence="4" id="KW-1185">Reference proteome</keyword>
<protein>
    <recommendedName>
        <fullName evidence="2">Peptidase C39-like domain-containing protein</fullName>
    </recommendedName>
</protein>
<dbReference type="InterPro" id="IPR039564">
    <property type="entry name" value="Peptidase_C39-like"/>
</dbReference>
<accession>A0A5P8KDB8</accession>
<feature type="region of interest" description="Disordered" evidence="1">
    <location>
        <begin position="1"/>
        <end position="89"/>
    </location>
</feature>
<reference evidence="3 4" key="1">
    <citation type="submission" date="2019-10" db="EMBL/GenBank/DDBJ databases">
        <title>Streptomyces sp. strain GY16 isolated from leaves of Broussonetia papyrifera.</title>
        <authorList>
            <person name="Mo P."/>
        </authorList>
    </citation>
    <scope>NUCLEOTIDE SEQUENCE [LARGE SCALE GENOMIC DNA]</scope>
    <source>
        <strain evidence="3 4">GY16</strain>
    </source>
</reference>
<feature type="compositionally biased region" description="Low complexity" evidence="1">
    <location>
        <begin position="58"/>
        <end position="72"/>
    </location>
</feature>
<feature type="domain" description="Peptidase C39-like" evidence="2">
    <location>
        <begin position="98"/>
        <end position="236"/>
    </location>
</feature>
<dbReference type="RefSeq" id="WP_152172317.1">
    <property type="nucleotide sequence ID" value="NZ_CP045096.1"/>
</dbReference>
<evidence type="ECO:0000313" key="4">
    <source>
        <dbReference type="Proteomes" id="UP000327294"/>
    </source>
</evidence>
<dbReference type="Pfam" id="PF13529">
    <property type="entry name" value="Peptidase_C39_2"/>
    <property type="match status" value="1"/>
</dbReference>
<evidence type="ECO:0000313" key="3">
    <source>
        <dbReference type="EMBL" id="QFR00997.1"/>
    </source>
</evidence>
<dbReference type="Gene3D" id="3.90.70.10">
    <property type="entry name" value="Cysteine proteinases"/>
    <property type="match status" value="1"/>
</dbReference>
<evidence type="ECO:0000256" key="1">
    <source>
        <dbReference type="SAM" id="MobiDB-lite"/>
    </source>
</evidence>
<proteinExistence type="predicted"/>
<name>A0A5P8KDB8_9ACTN</name>
<dbReference type="KEGG" id="sphv:F9278_37865"/>
<organism evidence="3 4">
    <name type="scientific">Streptomyces phaeolivaceus</name>
    <dbReference type="NCBI Taxonomy" id="2653200"/>
    <lineage>
        <taxon>Bacteria</taxon>
        <taxon>Bacillati</taxon>
        <taxon>Actinomycetota</taxon>
        <taxon>Actinomycetes</taxon>
        <taxon>Kitasatosporales</taxon>
        <taxon>Streptomycetaceae</taxon>
        <taxon>Streptomyces</taxon>
    </lineage>
</organism>
<sequence length="271" mass="28454">MSWDPYDPGADPDADLTDPYADLTDPYADLTDPYAVPPDPYADPQSDPALDPDPAPDLAPDGAPATDDGVPDLPNFDPARSDPAAVLGNPGEAMDLWQQQEGQMACAISAQGMVLEYLTGERVSEEQLTEEAMSREWYDGTGTLPEHVGSLLGLHGVPVRQVEGASLEQLEGVIADGGAAIVTLDAQEIWAPGHDPDDDLLGDAPGIAGQDANHAVWVTGIDNSDPAHPTVILNDSGHPDGQGLEVPLDEFMGAWQDSGNFLVAAGTSREI</sequence>
<dbReference type="Proteomes" id="UP000327294">
    <property type="component" value="Chromosome"/>
</dbReference>
<gene>
    <name evidence="3" type="ORF">F9278_37865</name>
</gene>
<dbReference type="EMBL" id="CP045096">
    <property type="protein sequence ID" value="QFR00997.1"/>
    <property type="molecule type" value="Genomic_DNA"/>
</dbReference>
<evidence type="ECO:0000259" key="2">
    <source>
        <dbReference type="Pfam" id="PF13529"/>
    </source>
</evidence>